<evidence type="ECO:0000313" key="3">
    <source>
        <dbReference type="Proteomes" id="UP000789759"/>
    </source>
</evidence>
<evidence type="ECO:0000313" key="2">
    <source>
        <dbReference type="EMBL" id="CAG8787521.1"/>
    </source>
</evidence>
<reference evidence="2" key="1">
    <citation type="submission" date="2021-06" db="EMBL/GenBank/DDBJ databases">
        <authorList>
            <person name="Kallberg Y."/>
            <person name="Tangrot J."/>
            <person name="Rosling A."/>
        </authorList>
    </citation>
    <scope>NUCLEOTIDE SEQUENCE</scope>
    <source>
        <strain evidence="2">FL966</strain>
    </source>
</reference>
<organism evidence="2 3">
    <name type="scientific">Cetraspora pellucida</name>
    <dbReference type="NCBI Taxonomy" id="1433469"/>
    <lineage>
        <taxon>Eukaryota</taxon>
        <taxon>Fungi</taxon>
        <taxon>Fungi incertae sedis</taxon>
        <taxon>Mucoromycota</taxon>
        <taxon>Glomeromycotina</taxon>
        <taxon>Glomeromycetes</taxon>
        <taxon>Diversisporales</taxon>
        <taxon>Gigasporaceae</taxon>
        <taxon>Cetraspora</taxon>
    </lineage>
</organism>
<keyword evidence="3" id="KW-1185">Reference proteome</keyword>
<protein>
    <submittedName>
        <fullName evidence="2">24660_t:CDS:1</fullName>
    </submittedName>
</protein>
<proteinExistence type="predicted"/>
<comment type="caution">
    <text evidence="2">The sequence shown here is derived from an EMBL/GenBank/DDBJ whole genome shotgun (WGS) entry which is preliminary data.</text>
</comment>
<feature type="compositionally biased region" description="Acidic residues" evidence="1">
    <location>
        <begin position="33"/>
        <end position="42"/>
    </location>
</feature>
<gene>
    <name evidence="2" type="ORF">CPELLU_LOCUS16792</name>
</gene>
<name>A0A9N9JM14_9GLOM</name>
<dbReference type="AlphaFoldDB" id="A0A9N9JM14"/>
<sequence length="62" mass="7678">MEYIENHDTPEIWWTTYDNLFDENENKDKNKNEDEDEDNSFDLDDKKDETNLNDLINRFEFL</sequence>
<feature type="region of interest" description="Disordered" evidence="1">
    <location>
        <begin position="24"/>
        <end position="47"/>
    </location>
</feature>
<dbReference type="EMBL" id="CAJVQA010025928">
    <property type="protein sequence ID" value="CAG8787521.1"/>
    <property type="molecule type" value="Genomic_DNA"/>
</dbReference>
<accession>A0A9N9JM14</accession>
<dbReference type="Proteomes" id="UP000789759">
    <property type="component" value="Unassembled WGS sequence"/>
</dbReference>
<evidence type="ECO:0000256" key="1">
    <source>
        <dbReference type="SAM" id="MobiDB-lite"/>
    </source>
</evidence>